<dbReference type="PANTHER" id="PTHR21015:SF22">
    <property type="entry name" value="GLYCOSYLTRANSFERASE"/>
    <property type="match status" value="1"/>
</dbReference>
<evidence type="ECO:0000256" key="3">
    <source>
        <dbReference type="ARBA" id="ARBA00022676"/>
    </source>
</evidence>
<evidence type="ECO:0000256" key="2">
    <source>
        <dbReference type="ARBA" id="ARBA00022618"/>
    </source>
</evidence>
<evidence type="ECO:0000256" key="5">
    <source>
        <dbReference type="ARBA" id="ARBA00022960"/>
    </source>
</evidence>
<feature type="binding site" evidence="10">
    <location>
        <begin position="267"/>
        <end position="272"/>
    </location>
    <ligand>
        <name>UDP-N-acetyl-alpha-D-glucosamine</name>
        <dbReference type="ChEBI" id="CHEBI:57705"/>
    </ligand>
</feature>
<keyword evidence="3 10" id="KW-0328">Glycosyltransferase</keyword>
<dbReference type="InterPro" id="IPR004276">
    <property type="entry name" value="GlycoTrans_28_N"/>
</dbReference>
<dbReference type="GO" id="GO:0016757">
    <property type="term" value="F:glycosyltransferase activity"/>
    <property type="evidence" value="ECO:0007669"/>
    <property type="project" value="UniProtKB-KW"/>
</dbReference>
<dbReference type="Pfam" id="PF03033">
    <property type="entry name" value="Glyco_transf_28"/>
    <property type="match status" value="1"/>
</dbReference>
<evidence type="ECO:0000259" key="12">
    <source>
        <dbReference type="Pfam" id="PF04101"/>
    </source>
</evidence>
<comment type="similarity">
    <text evidence="10">Belongs to the glycosyltransferase 28 family. MurG subfamily.</text>
</comment>
<evidence type="ECO:0000256" key="4">
    <source>
        <dbReference type="ARBA" id="ARBA00022679"/>
    </source>
</evidence>
<comment type="pathway">
    <text evidence="10">Cell wall biogenesis; peptidoglycan biosynthesis.</text>
</comment>
<feature type="binding site" evidence="10">
    <location>
        <position position="128"/>
    </location>
    <ligand>
        <name>UDP-N-acetyl-alpha-D-glucosamine</name>
        <dbReference type="ChEBI" id="CHEBI:57705"/>
    </ligand>
</feature>
<feature type="binding site" evidence="10">
    <location>
        <position position="192"/>
    </location>
    <ligand>
        <name>UDP-N-acetyl-alpha-D-glucosamine</name>
        <dbReference type="ChEBI" id="CHEBI:57705"/>
    </ligand>
</feature>
<dbReference type="EC" id="2.4.1.227" evidence="10"/>
<evidence type="ECO:0000256" key="6">
    <source>
        <dbReference type="ARBA" id="ARBA00022984"/>
    </source>
</evidence>
<dbReference type="NCBIfam" id="TIGR01133">
    <property type="entry name" value="murG"/>
    <property type="match status" value="1"/>
</dbReference>
<keyword evidence="4 10" id="KW-0808">Transferase</keyword>
<accession>A0ABT0L899</accession>
<sequence>MSARSEKRILIMAGGTGGHVFPALAVAKYLAQQGWKVKWLGTAERMEAHLVPKHGFDIEFIDIKGVRGNGLIRKLAAPFKIIRSILQARSVINTFKPDVVLGMGGFASGPGGVAAKLSGVPLVLHEQNAIAGMTNKLLSKIASQVLCAFEGTFTQVRATTVGNPIRHELIVLGDNRQREQNESLKLLVVGGSLGAKVFNDVMPSVLDNVVKTHSMTLWHQVGRDNLKQVNQAYQQLGLEGSVKVTEFIDDMEAAYAWADVVVCRAGALTVSELAAVGLPSLLVPYPYAVDDHQTKNAQVLVKAGAAFLLPQPIVTVEKLTSKLVLLATQRQALSQMGQRARDVAVVDATEQVASVCIKLAEKV</sequence>
<feature type="binding site" evidence="10">
    <location>
        <position position="166"/>
    </location>
    <ligand>
        <name>UDP-N-acetyl-alpha-D-glucosamine</name>
        <dbReference type="ChEBI" id="CHEBI:57705"/>
    </ligand>
</feature>
<feature type="domain" description="Glycosyltransferase family 28 N-terminal" evidence="11">
    <location>
        <begin position="9"/>
        <end position="146"/>
    </location>
</feature>
<feature type="binding site" evidence="10">
    <location>
        <begin position="16"/>
        <end position="18"/>
    </location>
    <ligand>
        <name>UDP-N-acetyl-alpha-D-glucosamine</name>
        <dbReference type="ChEBI" id="CHEBI:57705"/>
    </ligand>
</feature>
<dbReference type="CDD" id="cd03785">
    <property type="entry name" value="GT28_MurG"/>
    <property type="match status" value="1"/>
</dbReference>
<dbReference type="InterPro" id="IPR007235">
    <property type="entry name" value="Glyco_trans_28_C"/>
</dbReference>
<comment type="function">
    <text evidence="10">Cell wall formation. Catalyzes the transfer of a GlcNAc subunit on undecaprenyl-pyrophosphoryl-MurNAc-pentapeptide (lipid intermediate I) to form undecaprenyl-pyrophosphoryl-MurNAc-(pentapeptide)GlcNAc (lipid intermediate II).</text>
</comment>
<dbReference type="SUPFAM" id="SSF53756">
    <property type="entry name" value="UDP-Glycosyltransferase/glycogen phosphorylase"/>
    <property type="match status" value="1"/>
</dbReference>
<evidence type="ECO:0000256" key="10">
    <source>
        <dbReference type="HAMAP-Rule" id="MF_00033"/>
    </source>
</evidence>
<dbReference type="Pfam" id="PF04101">
    <property type="entry name" value="Glyco_tran_28_C"/>
    <property type="match status" value="1"/>
</dbReference>
<evidence type="ECO:0000259" key="11">
    <source>
        <dbReference type="Pfam" id="PF03033"/>
    </source>
</evidence>
<protein>
    <recommendedName>
        <fullName evidence="10">UDP-N-acetylglucosamine--N-acetylmuramyl-(pentapeptide) pyrophosphoryl-undecaprenol N-acetylglucosamine transferase</fullName>
        <ecNumber evidence="10">2.4.1.227</ecNumber>
    </recommendedName>
    <alternativeName>
        <fullName evidence="10">Undecaprenyl-PP-MurNAc-pentapeptide-UDPGlcNAc GlcNAc transferase</fullName>
    </alternativeName>
</protein>
<reference evidence="13 14" key="1">
    <citation type="submission" date="2022-01" db="EMBL/GenBank/DDBJ databases">
        <title>Whole genome-based taxonomy of the Shewanellaceae.</title>
        <authorList>
            <person name="Martin-Rodriguez A.J."/>
        </authorList>
    </citation>
    <scope>NUCLEOTIDE SEQUENCE [LARGE SCALE GENOMIC DNA]</scope>
    <source>
        <strain evidence="13 14">DSM 17177</strain>
    </source>
</reference>
<comment type="catalytic activity">
    <reaction evidence="10">
        <text>di-trans,octa-cis-undecaprenyl diphospho-N-acetyl-alpha-D-muramoyl-L-alanyl-D-glutamyl-meso-2,6-diaminopimeloyl-D-alanyl-D-alanine + UDP-N-acetyl-alpha-D-glucosamine = di-trans,octa-cis-undecaprenyl diphospho-[N-acetyl-alpha-D-glucosaminyl-(1-&gt;4)]-N-acetyl-alpha-D-muramoyl-L-alanyl-D-glutamyl-meso-2,6-diaminopimeloyl-D-alanyl-D-alanine + UDP + H(+)</text>
        <dbReference type="Rhea" id="RHEA:31227"/>
        <dbReference type="ChEBI" id="CHEBI:15378"/>
        <dbReference type="ChEBI" id="CHEBI:57705"/>
        <dbReference type="ChEBI" id="CHEBI:58223"/>
        <dbReference type="ChEBI" id="CHEBI:61387"/>
        <dbReference type="ChEBI" id="CHEBI:61388"/>
        <dbReference type="EC" id="2.4.1.227"/>
    </reaction>
</comment>
<dbReference type="EMBL" id="JAKIKS010000008">
    <property type="protein sequence ID" value="MCL1123597.1"/>
    <property type="molecule type" value="Genomic_DNA"/>
</dbReference>
<name>A0ABT0L899_9GAMM</name>
<dbReference type="Proteomes" id="UP001203423">
    <property type="component" value="Unassembled WGS sequence"/>
</dbReference>
<feature type="binding site" evidence="10">
    <location>
        <position position="293"/>
    </location>
    <ligand>
        <name>UDP-N-acetyl-alpha-D-glucosamine</name>
        <dbReference type="ChEBI" id="CHEBI:57705"/>
    </ligand>
</feature>
<keyword evidence="8 10" id="KW-0131">Cell cycle</keyword>
<feature type="binding site" evidence="10">
    <location>
        <position position="248"/>
    </location>
    <ligand>
        <name>UDP-N-acetyl-alpha-D-glucosamine</name>
        <dbReference type="ChEBI" id="CHEBI:57705"/>
    </ligand>
</feature>
<evidence type="ECO:0000256" key="7">
    <source>
        <dbReference type="ARBA" id="ARBA00023136"/>
    </source>
</evidence>
<evidence type="ECO:0000256" key="9">
    <source>
        <dbReference type="ARBA" id="ARBA00023316"/>
    </source>
</evidence>
<keyword evidence="9 10" id="KW-0961">Cell wall biogenesis/degradation</keyword>
<organism evidence="13 14">
    <name type="scientific">Shewanella surugensis</name>
    <dbReference type="NCBI Taxonomy" id="212020"/>
    <lineage>
        <taxon>Bacteria</taxon>
        <taxon>Pseudomonadati</taxon>
        <taxon>Pseudomonadota</taxon>
        <taxon>Gammaproteobacteria</taxon>
        <taxon>Alteromonadales</taxon>
        <taxon>Shewanellaceae</taxon>
        <taxon>Shewanella</taxon>
    </lineage>
</organism>
<gene>
    <name evidence="10 13" type="primary">murG</name>
    <name evidence="13" type="ORF">L2764_03640</name>
</gene>
<keyword evidence="2 10" id="KW-0132">Cell division</keyword>
<keyword evidence="1 10" id="KW-1003">Cell membrane</keyword>
<proteinExistence type="inferred from homology"/>
<evidence type="ECO:0000256" key="1">
    <source>
        <dbReference type="ARBA" id="ARBA00022475"/>
    </source>
</evidence>
<keyword evidence="6 10" id="KW-0573">Peptidoglycan synthesis</keyword>
<keyword evidence="14" id="KW-1185">Reference proteome</keyword>
<evidence type="ECO:0000313" key="13">
    <source>
        <dbReference type="EMBL" id="MCL1123597.1"/>
    </source>
</evidence>
<feature type="domain" description="Glycosyl transferase family 28 C-terminal" evidence="12">
    <location>
        <begin position="186"/>
        <end position="351"/>
    </location>
</feature>
<evidence type="ECO:0000256" key="8">
    <source>
        <dbReference type="ARBA" id="ARBA00023306"/>
    </source>
</evidence>
<dbReference type="Gene3D" id="3.40.50.2000">
    <property type="entry name" value="Glycogen Phosphorylase B"/>
    <property type="match status" value="2"/>
</dbReference>
<dbReference type="InterPro" id="IPR006009">
    <property type="entry name" value="GlcNAc_MurG"/>
</dbReference>
<dbReference type="PANTHER" id="PTHR21015">
    <property type="entry name" value="UDP-N-ACETYLGLUCOSAMINE--N-ACETYLMURAMYL-(PENTAPEPTIDE) PYROPHOSPHORYL-UNDECAPRENOL N-ACETYLGLUCOSAMINE TRANSFERASE 1"/>
    <property type="match status" value="1"/>
</dbReference>
<keyword evidence="7 10" id="KW-0472">Membrane</keyword>
<keyword evidence="5 10" id="KW-0133">Cell shape</keyword>
<comment type="caution">
    <text evidence="13">The sequence shown here is derived from an EMBL/GenBank/DDBJ whole genome shotgun (WGS) entry which is preliminary data.</text>
</comment>
<dbReference type="RefSeq" id="WP_248938882.1">
    <property type="nucleotide sequence ID" value="NZ_JAKIKS010000008.1"/>
</dbReference>
<comment type="subcellular location">
    <subcellularLocation>
        <location evidence="10">Cell membrane</location>
        <topology evidence="10">Peripheral membrane protein</topology>
        <orientation evidence="10">Cytoplasmic side</orientation>
    </subcellularLocation>
</comment>
<evidence type="ECO:0000313" key="14">
    <source>
        <dbReference type="Proteomes" id="UP001203423"/>
    </source>
</evidence>
<dbReference type="HAMAP" id="MF_00033">
    <property type="entry name" value="MurG"/>
    <property type="match status" value="1"/>
</dbReference>